<organism evidence="3 4">
    <name type="scientific">Robiginitalea marina</name>
    <dbReference type="NCBI Taxonomy" id="2954105"/>
    <lineage>
        <taxon>Bacteria</taxon>
        <taxon>Pseudomonadati</taxon>
        <taxon>Bacteroidota</taxon>
        <taxon>Flavobacteriia</taxon>
        <taxon>Flavobacteriales</taxon>
        <taxon>Flavobacteriaceae</taxon>
        <taxon>Robiginitalea</taxon>
    </lineage>
</organism>
<dbReference type="EMBL" id="JAMXIB010000001">
    <property type="protein sequence ID" value="MCO5723243.1"/>
    <property type="molecule type" value="Genomic_DNA"/>
</dbReference>
<dbReference type="Pfam" id="PF10282">
    <property type="entry name" value="Lactonase"/>
    <property type="match status" value="1"/>
</dbReference>
<proteinExistence type="inferred from homology"/>
<dbReference type="Gene3D" id="2.130.10.10">
    <property type="entry name" value="YVTN repeat-like/Quinoprotein amine dehydrogenase"/>
    <property type="match status" value="1"/>
</dbReference>
<dbReference type="PANTHER" id="PTHR30344:SF1">
    <property type="entry name" value="6-PHOSPHOGLUCONOLACTONASE"/>
    <property type="match status" value="1"/>
</dbReference>
<keyword evidence="2" id="KW-0119">Carbohydrate metabolism</keyword>
<reference evidence="3 4" key="1">
    <citation type="submission" date="2022-06" db="EMBL/GenBank/DDBJ databases">
        <authorList>
            <person name="Xuan X."/>
        </authorList>
    </citation>
    <scope>NUCLEOTIDE SEQUENCE [LARGE SCALE GENOMIC DNA]</scope>
    <source>
        <strain evidence="3 4">2V75</strain>
    </source>
</reference>
<accession>A0ABT1ATI4</accession>
<dbReference type="SUPFAM" id="SSF51004">
    <property type="entry name" value="C-terminal (heme d1) domain of cytochrome cd1-nitrite reductase"/>
    <property type="match status" value="1"/>
</dbReference>
<evidence type="ECO:0000256" key="2">
    <source>
        <dbReference type="ARBA" id="ARBA00022526"/>
    </source>
</evidence>
<evidence type="ECO:0000313" key="3">
    <source>
        <dbReference type="EMBL" id="MCO5723243.1"/>
    </source>
</evidence>
<dbReference type="InterPro" id="IPR019405">
    <property type="entry name" value="Lactonase_7-beta_prop"/>
</dbReference>
<evidence type="ECO:0000256" key="1">
    <source>
        <dbReference type="ARBA" id="ARBA00005564"/>
    </source>
</evidence>
<evidence type="ECO:0000313" key="4">
    <source>
        <dbReference type="Proteomes" id="UP001206312"/>
    </source>
</evidence>
<comment type="similarity">
    <text evidence="1">Belongs to the cycloisomerase 2 family.</text>
</comment>
<dbReference type="PANTHER" id="PTHR30344">
    <property type="entry name" value="6-PHOSPHOGLUCONOLACTONASE-RELATED"/>
    <property type="match status" value="1"/>
</dbReference>
<dbReference type="RefSeq" id="WP_252739625.1">
    <property type="nucleotide sequence ID" value="NZ_JAMXIB010000001.1"/>
</dbReference>
<keyword evidence="2" id="KW-0313">Glucose metabolism</keyword>
<dbReference type="InterPro" id="IPR011048">
    <property type="entry name" value="Haem_d1_sf"/>
</dbReference>
<name>A0ABT1ATI4_9FLAO</name>
<keyword evidence="4" id="KW-1185">Reference proteome</keyword>
<dbReference type="Proteomes" id="UP001206312">
    <property type="component" value="Unassembled WGS sequence"/>
</dbReference>
<gene>
    <name evidence="3" type="ORF">NG653_00140</name>
</gene>
<dbReference type="InterPro" id="IPR050282">
    <property type="entry name" value="Cycloisomerase_2"/>
</dbReference>
<sequence length="374" mass="40011">MSRTLIFFSIALLPVLGCSDPKNTPQPQQVAFYLGTYTGGESEGIYKFVLGDDGSLKKGGLMARAENPSFLALSADGRYLLAVNEVSDENQMGYVSSFKIGQDTLVLVDRETSGGAHPCHVVTNPEGFVVVANYSGGNMGLLKIGADGSLPGLLDVQQHEGRGEHPRQEAPHAHSGWFADDGSVISVDLGTNQLWFSTIDPGSGRFLPGTPPTLSMEPGAGPRHLAFHPEHPWMYIVNELSSSVSLVKKNPFGEGYSVAQTLTTLPEGFTGENTCADIHVSPDGNFLYASNRGHHSIAIFSVNPENGNLTTLGHEPTRGETPRNFNLSPDGRFLLVANQTTNSLVSFSRNLQTGLLAFVDQVDAPSPVCILFAP</sequence>
<dbReference type="InterPro" id="IPR015943">
    <property type="entry name" value="WD40/YVTN_repeat-like_dom_sf"/>
</dbReference>
<comment type="caution">
    <text evidence="3">The sequence shown here is derived from an EMBL/GenBank/DDBJ whole genome shotgun (WGS) entry which is preliminary data.</text>
</comment>
<protein>
    <submittedName>
        <fullName evidence="3">Lactonase family protein</fullName>
    </submittedName>
</protein>